<dbReference type="InParanoid" id="A0A3N4LTY9"/>
<feature type="region of interest" description="Disordered" evidence="6">
    <location>
        <begin position="626"/>
        <end position="735"/>
    </location>
</feature>
<keyword evidence="4 7" id="KW-1133">Transmembrane helix</keyword>
<keyword evidence="10" id="KW-1185">Reference proteome</keyword>
<evidence type="ECO:0000256" key="2">
    <source>
        <dbReference type="ARBA" id="ARBA00022554"/>
    </source>
</evidence>
<feature type="region of interest" description="Disordered" evidence="6">
    <location>
        <begin position="108"/>
        <end position="139"/>
    </location>
</feature>
<dbReference type="GO" id="GO:0033254">
    <property type="term" value="C:vacuolar transporter chaperone complex"/>
    <property type="evidence" value="ECO:0007669"/>
    <property type="project" value="TreeGrafter"/>
</dbReference>
<dbReference type="FunCoup" id="A0A3N4LTY9">
    <property type="interactions" value="59"/>
</dbReference>
<feature type="region of interest" description="Disordered" evidence="6">
    <location>
        <begin position="175"/>
        <end position="200"/>
    </location>
</feature>
<feature type="domain" description="SPX" evidence="8">
    <location>
        <begin position="1"/>
        <end position="192"/>
    </location>
</feature>
<dbReference type="STRING" id="1051890.A0A3N4LTY9"/>
<dbReference type="GO" id="GO:0000329">
    <property type="term" value="C:fungal-type vacuole membrane"/>
    <property type="evidence" value="ECO:0007669"/>
    <property type="project" value="TreeGrafter"/>
</dbReference>
<dbReference type="InterPro" id="IPR042267">
    <property type="entry name" value="VTC_sf"/>
</dbReference>
<evidence type="ECO:0000259" key="8">
    <source>
        <dbReference type="PROSITE" id="PS51382"/>
    </source>
</evidence>
<protein>
    <submittedName>
        <fullName evidence="9">SPX-domain-containing protein</fullName>
    </submittedName>
</protein>
<dbReference type="InterPro" id="IPR051572">
    <property type="entry name" value="VTC_Complex_Subunit"/>
</dbReference>
<dbReference type="InterPro" id="IPR003807">
    <property type="entry name" value="DUF202"/>
</dbReference>
<dbReference type="CDD" id="cd14480">
    <property type="entry name" value="SPX_VTC2_like"/>
    <property type="match status" value="1"/>
</dbReference>
<feature type="region of interest" description="Disordered" evidence="6">
    <location>
        <begin position="244"/>
        <end position="266"/>
    </location>
</feature>
<reference evidence="9 10" key="1">
    <citation type="journal article" date="2018" name="Nat. Ecol. Evol.">
        <title>Pezizomycetes genomes reveal the molecular basis of ectomycorrhizal truffle lifestyle.</title>
        <authorList>
            <person name="Murat C."/>
            <person name="Payen T."/>
            <person name="Noel B."/>
            <person name="Kuo A."/>
            <person name="Morin E."/>
            <person name="Chen J."/>
            <person name="Kohler A."/>
            <person name="Krizsan K."/>
            <person name="Balestrini R."/>
            <person name="Da Silva C."/>
            <person name="Montanini B."/>
            <person name="Hainaut M."/>
            <person name="Levati E."/>
            <person name="Barry K.W."/>
            <person name="Belfiori B."/>
            <person name="Cichocki N."/>
            <person name="Clum A."/>
            <person name="Dockter R.B."/>
            <person name="Fauchery L."/>
            <person name="Guy J."/>
            <person name="Iotti M."/>
            <person name="Le Tacon F."/>
            <person name="Lindquist E.A."/>
            <person name="Lipzen A."/>
            <person name="Malagnac F."/>
            <person name="Mello A."/>
            <person name="Molinier V."/>
            <person name="Miyauchi S."/>
            <person name="Poulain J."/>
            <person name="Riccioni C."/>
            <person name="Rubini A."/>
            <person name="Sitrit Y."/>
            <person name="Splivallo R."/>
            <person name="Traeger S."/>
            <person name="Wang M."/>
            <person name="Zifcakova L."/>
            <person name="Wipf D."/>
            <person name="Zambonelli A."/>
            <person name="Paolocci F."/>
            <person name="Nowrousian M."/>
            <person name="Ottonello S."/>
            <person name="Baldrian P."/>
            <person name="Spatafora J.W."/>
            <person name="Henrissat B."/>
            <person name="Nagy L.G."/>
            <person name="Aury J.M."/>
            <person name="Wincker P."/>
            <person name="Grigoriev I.V."/>
            <person name="Bonfante P."/>
            <person name="Martin F.M."/>
        </authorList>
    </citation>
    <scope>NUCLEOTIDE SEQUENCE [LARGE SCALE GENOMIC DNA]</scope>
    <source>
        <strain evidence="9 10">ATCC MYA-4762</strain>
    </source>
</reference>
<dbReference type="Proteomes" id="UP000267821">
    <property type="component" value="Unassembled WGS sequence"/>
</dbReference>
<keyword evidence="3 7" id="KW-0812">Transmembrane</keyword>
<accession>A0A3N4LTY9</accession>
<name>A0A3N4LTY9_9PEZI</name>
<feature type="region of interest" description="Disordered" evidence="6">
    <location>
        <begin position="32"/>
        <end position="62"/>
    </location>
</feature>
<proteinExistence type="predicted"/>
<dbReference type="OrthoDB" id="6493944at2759"/>
<organism evidence="9 10">
    <name type="scientific">Terfezia boudieri ATCC MYA-4762</name>
    <dbReference type="NCBI Taxonomy" id="1051890"/>
    <lineage>
        <taxon>Eukaryota</taxon>
        <taxon>Fungi</taxon>
        <taxon>Dikarya</taxon>
        <taxon>Ascomycota</taxon>
        <taxon>Pezizomycotina</taxon>
        <taxon>Pezizomycetes</taxon>
        <taxon>Pezizales</taxon>
        <taxon>Pezizaceae</taxon>
        <taxon>Terfezia</taxon>
    </lineage>
</organism>
<dbReference type="InterPro" id="IPR018966">
    <property type="entry name" value="VTC_domain"/>
</dbReference>
<sequence>MRFGKTLQSAIYPPWRDHYIEYSKLKRLLREGDDGSDAEGGESAAAHARLRQEEEERPWTEHDESVFVEELVNVQLEKVHSFQLEMSKKLKERTEACEQRLEGLVKKAEEEQGKGKGKVEEGEGGNEPQPTPKLTGEEPQTVLKNTLKELDDIIYYINQLQKFNRINFTGFLKAAKKHDRRTRGSDEKGKKKANSEGGGPMVRPLLQVRLSALEFNKEVYSPMLYRLSTMYAFVRQQLDLDGKADGQAQSTEAGEIQPGQEPSSKRYTSHKFWVHPDNYLEVKTYIVRRLPVLVYNPQHKKQLDIAQGDPTIHSLYFDNPKFSLYTDKIEKKPGAASLRLRWYGHLTNNSEISLERKTMQGSITADSTNADAAAVAQTDEFEGAVEERITFKAKYVEAFLRGEYHMERNLQKMRDRQDKSAEDVGKYEALVKDLQAFIKDNDLQPMMRAVYNRSAFQIPGDDRIRVSLDTNLAFIREDALDPERPCRDPDDWHRKDFDQPNMEWPFRSIRKGEIHCFPYALLEIKVLDMIPPKNVKWVYELMNSHLVSEASRFSKFVHGVSTLYEDHVNIFPFWLGEMDKDIRKNPETAWQNEQERKAKQAADEFAVGSLRVGSAFAIGGRFGSAPRPGMWSGSQQGGESFKPDSYLAVGPPKNKGPSPKISELTDDEAEQLEEPSLLDGQASERFDEVGDPGTNTKTSLLDLFPGFSTSRYGRRHRQRSGAGGDSDDDDRLPPGVMKPEKLLMHSTPVNVEPKVWLANQRTFIKWEHVSILLATLSLGLYNAAGQHNNIARALGLVYTGIALFTGIWGYWVYLERCKLIMKRSGKDFDKKLGPVVYAAAIERFHLADDSTFPTVYDGANGVDGINGGFDGEVVQSVVEGLVQSVLGGEEEL</sequence>
<dbReference type="PROSITE" id="PS51382">
    <property type="entry name" value="SPX"/>
    <property type="match status" value="1"/>
</dbReference>
<feature type="transmembrane region" description="Helical" evidence="7">
    <location>
        <begin position="793"/>
        <end position="814"/>
    </location>
</feature>
<keyword evidence="5 7" id="KW-0472">Membrane</keyword>
<gene>
    <name evidence="9" type="ORF">L211DRAFT_715762</name>
</gene>
<evidence type="ECO:0000313" key="10">
    <source>
        <dbReference type="Proteomes" id="UP000267821"/>
    </source>
</evidence>
<dbReference type="AlphaFoldDB" id="A0A3N4LTY9"/>
<dbReference type="PANTHER" id="PTHR46140:SF2">
    <property type="entry name" value="VACUOLAR TRANSPORTER CHAPERONE 3 COMPLEX SUBUNIT 3-RELATED"/>
    <property type="match status" value="1"/>
</dbReference>
<evidence type="ECO:0000256" key="7">
    <source>
        <dbReference type="SAM" id="Phobius"/>
    </source>
</evidence>
<dbReference type="GO" id="GO:0006799">
    <property type="term" value="P:polyphosphate biosynthetic process"/>
    <property type="evidence" value="ECO:0007669"/>
    <property type="project" value="UniProtKB-ARBA"/>
</dbReference>
<dbReference type="InterPro" id="IPR004331">
    <property type="entry name" value="SPX_dom"/>
</dbReference>
<evidence type="ECO:0000313" key="9">
    <source>
        <dbReference type="EMBL" id="RPB26383.1"/>
    </source>
</evidence>
<comment type="subcellular location">
    <subcellularLocation>
        <location evidence="1">Vacuole membrane</location>
        <topology evidence="1">Multi-pass membrane protein</topology>
    </subcellularLocation>
</comment>
<keyword evidence="2" id="KW-0926">Vacuole</keyword>
<feature type="compositionally biased region" description="Basic and acidic residues" evidence="6">
    <location>
        <begin position="108"/>
        <end position="121"/>
    </location>
</feature>
<dbReference type="EMBL" id="ML121535">
    <property type="protein sequence ID" value="RPB26383.1"/>
    <property type="molecule type" value="Genomic_DNA"/>
</dbReference>
<dbReference type="Pfam" id="PF09359">
    <property type="entry name" value="VTC"/>
    <property type="match status" value="1"/>
</dbReference>
<evidence type="ECO:0000256" key="5">
    <source>
        <dbReference type="ARBA" id="ARBA00023136"/>
    </source>
</evidence>
<feature type="compositionally biased region" description="Acidic residues" evidence="6">
    <location>
        <begin position="664"/>
        <end position="673"/>
    </location>
</feature>
<evidence type="ECO:0000256" key="1">
    <source>
        <dbReference type="ARBA" id="ARBA00004128"/>
    </source>
</evidence>
<evidence type="ECO:0000256" key="3">
    <source>
        <dbReference type="ARBA" id="ARBA00022692"/>
    </source>
</evidence>
<dbReference type="PANTHER" id="PTHR46140">
    <property type="entry name" value="VACUOLAR TRANSPORTER CHAPERONE 1-RELATED"/>
    <property type="match status" value="1"/>
</dbReference>
<dbReference type="Gene3D" id="3.20.100.30">
    <property type="entry name" value="VTC, catalytic tunnel domain"/>
    <property type="match status" value="1"/>
</dbReference>
<dbReference type="Pfam" id="PF02656">
    <property type="entry name" value="DUF202"/>
    <property type="match status" value="1"/>
</dbReference>
<feature type="compositionally biased region" description="Basic and acidic residues" evidence="6">
    <location>
        <begin position="50"/>
        <end position="62"/>
    </location>
</feature>
<evidence type="ECO:0000256" key="6">
    <source>
        <dbReference type="SAM" id="MobiDB-lite"/>
    </source>
</evidence>
<evidence type="ECO:0000256" key="4">
    <source>
        <dbReference type="ARBA" id="ARBA00022989"/>
    </source>
</evidence>